<gene>
    <name evidence="13" type="ORF">SAMN05421823_10267</name>
</gene>
<evidence type="ECO:0000313" key="14">
    <source>
        <dbReference type="Proteomes" id="UP000198510"/>
    </source>
</evidence>
<dbReference type="GO" id="GO:0008658">
    <property type="term" value="F:penicillin binding"/>
    <property type="evidence" value="ECO:0007669"/>
    <property type="project" value="InterPro"/>
</dbReference>
<sequence length="779" mass="87743">MLKFTYFRRMRKQHWVLFAGSMVALWGLFLLLDACFPFRPQVAYAPLVLDRDGTVLHARLSADDKWRMYTELSEITPTLRQALLFKEDRFFYYHMGVNPLAMVRALASNWRSGRRTSGASTITMQVARLLDPQPRTYGNKLREMFRALQLEWHYSKDEILQLYLNLVPYGSNLEGVKSAALLYFGRSPNHLSLAQIATLTVVPNRPSSLRLDQPNDELLAVRNQWLRAFREANVFPVQAVADALAEPLNLRRRPTPRGVPHLARRLTQTHKRVPVVRTTIDRRVQAQVETLTETHIRHWKQRNVHNAAVMVVDNRTREVVAYLGSPDFEDGTHAGQVDGVRAVRSPGSTLKPLVYALAFDEGKVTPKRMLPDVPTDYDGYAPENFDRQFHGQVTAELALSHSLNLPAVQLLQEVSVPLLVQRLKQAGFATIARQQHYLGLSTVLGGCGTTLEELTALYAALADQGRYRPLRTLATAGDDTTTAAVVSPAASFVVTEILTQLERPDLPQREHHALRVPRIAWKTGTSYGRRDAWSIGYNERYTVGVWVGNFSGEGVRELTGADAATPLLFKLFNMLEPNGTERWFRAPAALGFRLVCAETGLVPGPACEHQVVDYFLPLVSEARVCDHWQEVRVSPDETLSYCPVCSPPAGYKRKRYRRLPAPVLAFQRAQGTAPEVVPPHNPACTRVWQADAPQIVSPVDGKEYVVERTEPAELMLQCQAEGDVKEVYWYVNDQFFKAASPTEPVFWQPDAGATDGRLKVSCSDDRGRNTDVWVRLSSW</sequence>
<dbReference type="Pfam" id="PF00905">
    <property type="entry name" value="Transpeptidase"/>
    <property type="match status" value="1"/>
</dbReference>
<evidence type="ECO:0000256" key="5">
    <source>
        <dbReference type="ARBA" id="ARBA00022670"/>
    </source>
</evidence>
<dbReference type="Proteomes" id="UP000198510">
    <property type="component" value="Unassembled WGS sequence"/>
</dbReference>
<protein>
    <recommendedName>
        <fullName evidence="10">peptidoglycan glycosyltransferase</fullName>
        <ecNumber evidence="10">2.4.99.28</ecNumber>
    </recommendedName>
</protein>
<dbReference type="InterPro" id="IPR011815">
    <property type="entry name" value="PBP_1c"/>
</dbReference>
<evidence type="ECO:0000256" key="10">
    <source>
        <dbReference type="ARBA" id="ARBA00044770"/>
    </source>
</evidence>
<dbReference type="PROSITE" id="PS50035">
    <property type="entry name" value="PLD"/>
    <property type="match status" value="1"/>
</dbReference>
<dbReference type="EMBL" id="FNFO01000002">
    <property type="protein sequence ID" value="SDK17683.1"/>
    <property type="molecule type" value="Genomic_DNA"/>
</dbReference>
<feature type="domain" description="PLD phosphodiesterase" evidence="12">
    <location>
        <begin position="301"/>
        <end position="332"/>
    </location>
</feature>
<evidence type="ECO:0000256" key="8">
    <source>
        <dbReference type="ARBA" id="ARBA00022801"/>
    </source>
</evidence>
<keyword evidence="5" id="KW-0645">Protease</keyword>
<keyword evidence="6" id="KW-0328">Glycosyltransferase</keyword>
<dbReference type="GO" id="GO:0006508">
    <property type="term" value="P:proteolysis"/>
    <property type="evidence" value="ECO:0007669"/>
    <property type="project" value="UniProtKB-KW"/>
</dbReference>
<dbReference type="GO" id="GO:0004180">
    <property type="term" value="F:carboxypeptidase activity"/>
    <property type="evidence" value="ECO:0007669"/>
    <property type="project" value="UniProtKB-KW"/>
</dbReference>
<keyword evidence="8" id="KW-0378">Hydrolase</keyword>
<evidence type="ECO:0000256" key="7">
    <source>
        <dbReference type="ARBA" id="ARBA00022679"/>
    </source>
</evidence>
<dbReference type="GO" id="GO:0006793">
    <property type="term" value="P:phosphorus metabolic process"/>
    <property type="evidence" value="ECO:0007669"/>
    <property type="project" value="UniProtKB-ARBA"/>
</dbReference>
<evidence type="ECO:0000313" key="13">
    <source>
        <dbReference type="EMBL" id="SDK17683.1"/>
    </source>
</evidence>
<dbReference type="InterPro" id="IPR009647">
    <property type="entry name" value="PBP_C"/>
</dbReference>
<dbReference type="InterPro" id="IPR023346">
    <property type="entry name" value="Lysozyme-like_dom_sf"/>
</dbReference>
<proteinExistence type="inferred from homology"/>
<dbReference type="PANTHER" id="PTHR32282:SF15">
    <property type="entry name" value="PENICILLIN-BINDING PROTEIN 1C"/>
    <property type="match status" value="1"/>
</dbReference>
<evidence type="ECO:0000256" key="2">
    <source>
        <dbReference type="ARBA" id="ARBA00007090"/>
    </source>
</evidence>
<keyword evidence="7" id="KW-0808">Transferase</keyword>
<dbReference type="EC" id="2.4.99.28" evidence="10"/>
<dbReference type="Gene3D" id="1.10.3810.10">
    <property type="entry name" value="Biosynthetic peptidoglycan transglycosylase-like"/>
    <property type="match status" value="1"/>
</dbReference>
<dbReference type="SUPFAM" id="SSF53955">
    <property type="entry name" value="Lysozyme-like"/>
    <property type="match status" value="1"/>
</dbReference>
<dbReference type="PANTHER" id="PTHR32282">
    <property type="entry name" value="BINDING PROTEIN TRANSPEPTIDASE, PUTATIVE-RELATED"/>
    <property type="match status" value="1"/>
</dbReference>
<dbReference type="Pfam" id="PF00912">
    <property type="entry name" value="Transgly"/>
    <property type="match status" value="1"/>
</dbReference>
<dbReference type="InterPro" id="IPR001736">
    <property type="entry name" value="PLipase_D/transphosphatidylase"/>
</dbReference>
<dbReference type="InterPro" id="IPR001264">
    <property type="entry name" value="Glyco_trans_51"/>
</dbReference>
<accession>A0A1G8ZRM5</accession>
<evidence type="ECO:0000259" key="12">
    <source>
        <dbReference type="PROSITE" id="PS50035"/>
    </source>
</evidence>
<dbReference type="AlphaFoldDB" id="A0A1G8ZRM5"/>
<dbReference type="InterPro" id="IPR001460">
    <property type="entry name" value="PCN-bd_Tpept"/>
</dbReference>
<comment type="pathway">
    <text evidence="1">Cell wall biogenesis; peptidoglycan biosynthesis.</text>
</comment>
<dbReference type="STRING" id="1075417.SAMN05421823_10267"/>
<evidence type="ECO:0000256" key="3">
    <source>
        <dbReference type="ARBA" id="ARBA00007739"/>
    </source>
</evidence>
<dbReference type="Gene3D" id="3.40.710.10">
    <property type="entry name" value="DD-peptidase/beta-lactamase superfamily"/>
    <property type="match status" value="1"/>
</dbReference>
<reference evidence="13 14" key="1">
    <citation type="submission" date="2016-10" db="EMBL/GenBank/DDBJ databases">
        <authorList>
            <person name="de Groot N.N."/>
        </authorList>
    </citation>
    <scope>NUCLEOTIDE SEQUENCE [LARGE SCALE GENOMIC DNA]</scope>
    <source>
        <strain evidence="13 14">DSM 25186</strain>
    </source>
</reference>
<evidence type="ECO:0000256" key="6">
    <source>
        <dbReference type="ARBA" id="ARBA00022676"/>
    </source>
</evidence>
<name>A0A1G8ZRM5_9BACT</name>
<dbReference type="GO" id="GO:0008955">
    <property type="term" value="F:peptidoglycan glycosyltransferase activity"/>
    <property type="evidence" value="ECO:0007669"/>
    <property type="project" value="UniProtKB-EC"/>
</dbReference>
<organism evidence="13 14">
    <name type="scientific">Catalinimonas alkaloidigena</name>
    <dbReference type="NCBI Taxonomy" id="1075417"/>
    <lineage>
        <taxon>Bacteria</taxon>
        <taxon>Pseudomonadati</taxon>
        <taxon>Bacteroidota</taxon>
        <taxon>Cytophagia</taxon>
        <taxon>Cytophagales</taxon>
        <taxon>Catalimonadaceae</taxon>
        <taxon>Catalinimonas</taxon>
    </lineage>
</organism>
<dbReference type="InterPro" id="IPR050396">
    <property type="entry name" value="Glycosyltr_51/Transpeptidase"/>
</dbReference>
<evidence type="ECO:0000256" key="9">
    <source>
        <dbReference type="ARBA" id="ARBA00023268"/>
    </source>
</evidence>
<comment type="catalytic activity">
    <reaction evidence="11">
        <text>[GlcNAc-(1-&gt;4)-Mur2Ac(oyl-L-Ala-gamma-D-Glu-L-Lys-D-Ala-D-Ala)](n)-di-trans,octa-cis-undecaprenyl diphosphate + beta-D-GlcNAc-(1-&gt;4)-Mur2Ac(oyl-L-Ala-gamma-D-Glu-L-Lys-D-Ala-D-Ala)-di-trans,octa-cis-undecaprenyl diphosphate = [GlcNAc-(1-&gt;4)-Mur2Ac(oyl-L-Ala-gamma-D-Glu-L-Lys-D-Ala-D-Ala)](n+1)-di-trans,octa-cis-undecaprenyl diphosphate + di-trans,octa-cis-undecaprenyl diphosphate + H(+)</text>
        <dbReference type="Rhea" id="RHEA:23708"/>
        <dbReference type="Rhea" id="RHEA-COMP:9602"/>
        <dbReference type="Rhea" id="RHEA-COMP:9603"/>
        <dbReference type="ChEBI" id="CHEBI:15378"/>
        <dbReference type="ChEBI" id="CHEBI:58405"/>
        <dbReference type="ChEBI" id="CHEBI:60033"/>
        <dbReference type="ChEBI" id="CHEBI:78435"/>
        <dbReference type="EC" id="2.4.99.28"/>
    </reaction>
</comment>
<dbReference type="InterPro" id="IPR012338">
    <property type="entry name" value="Beta-lactam/transpept-like"/>
</dbReference>
<dbReference type="GO" id="GO:0030288">
    <property type="term" value="C:outer membrane-bounded periplasmic space"/>
    <property type="evidence" value="ECO:0007669"/>
    <property type="project" value="TreeGrafter"/>
</dbReference>
<keyword evidence="4" id="KW-0121">Carboxypeptidase</keyword>
<dbReference type="NCBIfam" id="TIGR02073">
    <property type="entry name" value="PBP_1c"/>
    <property type="match status" value="1"/>
</dbReference>
<evidence type="ECO:0000256" key="1">
    <source>
        <dbReference type="ARBA" id="ARBA00004752"/>
    </source>
</evidence>
<evidence type="ECO:0000256" key="11">
    <source>
        <dbReference type="ARBA" id="ARBA00049902"/>
    </source>
</evidence>
<comment type="similarity">
    <text evidence="2">In the C-terminal section; belongs to the transpeptidase family.</text>
</comment>
<comment type="similarity">
    <text evidence="3">In the N-terminal section; belongs to the glycosyltransferase 51 family.</text>
</comment>
<keyword evidence="14" id="KW-1185">Reference proteome</keyword>
<dbReference type="InterPro" id="IPR036950">
    <property type="entry name" value="PBP_transglycosylase"/>
</dbReference>
<dbReference type="Pfam" id="PF06832">
    <property type="entry name" value="BiPBP_C"/>
    <property type="match status" value="1"/>
</dbReference>
<keyword evidence="9" id="KW-0511">Multifunctional enzyme</keyword>
<dbReference type="GO" id="GO:0009252">
    <property type="term" value="P:peptidoglycan biosynthetic process"/>
    <property type="evidence" value="ECO:0007669"/>
    <property type="project" value="InterPro"/>
</dbReference>
<evidence type="ECO:0000256" key="4">
    <source>
        <dbReference type="ARBA" id="ARBA00022645"/>
    </source>
</evidence>
<dbReference type="SUPFAM" id="SSF56601">
    <property type="entry name" value="beta-lactamase/transpeptidase-like"/>
    <property type="match status" value="1"/>
</dbReference>